<dbReference type="Pfam" id="PF18317">
    <property type="entry name" value="SDH_C"/>
    <property type="match status" value="1"/>
</dbReference>
<dbReference type="HAMAP" id="MF_00222">
    <property type="entry name" value="Shikimate_DH_AroE"/>
    <property type="match status" value="1"/>
</dbReference>
<dbReference type="InterPro" id="IPR022893">
    <property type="entry name" value="Shikimate_DH_fam"/>
</dbReference>
<dbReference type="SUPFAM" id="SSF51735">
    <property type="entry name" value="NAD(P)-binding Rossmann-fold domains"/>
    <property type="match status" value="1"/>
</dbReference>
<sequence>MMDITGTTKLTGLLGSPVAHSISPQMHNESFRLLGLDYVYLAFDVGTKDLKTAVEGLKALGVRGFNLTMPDKTAMLELADELTPAARLSGACNTVIHENGRLIGHTTDGIGFMDSVKYNGCNVTGRQITLLGAGGAAKAICVQAALDGVKQIDIFRRSRPDAFARTEQFAKKTAEETGCRIRVMDISDRRSLSQSLETCTLLVNATNVGMAPDIYSCPIPEDLFLPPDLSVCDIIYNPRQTRLMQLAEQAGCRTFNGLYMLLYQGAAAFSCWTGMEMPVEAIREKYFRQ</sequence>
<feature type="binding site" evidence="9">
    <location>
        <position position="93"/>
    </location>
    <ligand>
        <name>shikimate</name>
        <dbReference type="ChEBI" id="CHEBI:36208"/>
    </ligand>
</feature>
<keyword evidence="4 9" id="KW-0560">Oxidoreductase</keyword>
<reference evidence="12" key="2">
    <citation type="submission" date="2021-04" db="EMBL/GenBank/DDBJ databases">
        <authorList>
            <person name="Gilroy R."/>
        </authorList>
    </citation>
    <scope>NUCLEOTIDE SEQUENCE</scope>
    <source>
        <strain evidence="12">CHK192-9172</strain>
    </source>
</reference>
<comment type="function">
    <text evidence="9">Involved in the biosynthesis of the chorismate, which leads to the biosynthesis of aromatic amino acids. Catalyzes the reversible NADPH linked reduction of 3-dehydroshikimate (DHSA) to yield shikimate (SA).</text>
</comment>
<dbReference type="PANTHER" id="PTHR21089:SF1">
    <property type="entry name" value="BIFUNCTIONAL 3-DEHYDROQUINATE DEHYDRATASE_SHIKIMATE DEHYDROGENASE, CHLOROPLASTIC"/>
    <property type="match status" value="1"/>
</dbReference>
<proteinExistence type="inferred from homology"/>
<dbReference type="InterPro" id="IPR013708">
    <property type="entry name" value="Shikimate_DH-bd_N"/>
</dbReference>
<evidence type="ECO:0000256" key="2">
    <source>
        <dbReference type="ARBA" id="ARBA00022605"/>
    </source>
</evidence>
<feature type="binding site" evidence="9">
    <location>
        <position position="236"/>
    </location>
    <ligand>
        <name>shikimate</name>
        <dbReference type="ChEBI" id="CHEBI:36208"/>
    </ligand>
</feature>
<dbReference type="CDD" id="cd01065">
    <property type="entry name" value="NAD_bind_Shikimate_DH"/>
    <property type="match status" value="1"/>
</dbReference>
<dbReference type="InterPro" id="IPR011342">
    <property type="entry name" value="Shikimate_DH"/>
</dbReference>
<dbReference type="AlphaFoldDB" id="A0A9D2D357"/>
<dbReference type="Pfam" id="PF08501">
    <property type="entry name" value="Shikimate_dh_N"/>
    <property type="match status" value="1"/>
</dbReference>
<keyword evidence="3 9" id="KW-0521">NADP</keyword>
<evidence type="ECO:0000256" key="9">
    <source>
        <dbReference type="HAMAP-Rule" id="MF_00222"/>
    </source>
</evidence>
<accession>A0A9D2D357</accession>
<dbReference type="SUPFAM" id="SSF53223">
    <property type="entry name" value="Aminoacid dehydrogenase-like, N-terminal domain"/>
    <property type="match status" value="1"/>
</dbReference>
<dbReference type="EMBL" id="DXCH01000209">
    <property type="protein sequence ID" value="HIZ07762.1"/>
    <property type="molecule type" value="Genomic_DNA"/>
</dbReference>
<dbReference type="Proteomes" id="UP000824024">
    <property type="component" value="Unassembled WGS sequence"/>
</dbReference>
<evidence type="ECO:0000256" key="4">
    <source>
        <dbReference type="ARBA" id="ARBA00023002"/>
    </source>
</evidence>
<comment type="caution">
    <text evidence="9">Lacks conserved residue(s) required for the propagation of feature annotation.</text>
</comment>
<evidence type="ECO:0000259" key="10">
    <source>
        <dbReference type="Pfam" id="PF08501"/>
    </source>
</evidence>
<feature type="binding site" evidence="9">
    <location>
        <position position="234"/>
    </location>
    <ligand>
        <name>NADP(+)</name>
        <dbReference type="ChEBI" id="CHEBI:58349"/>
    </ligand>
</feature>
<comment type="subunit">
    <text evidence="9">Homodimer.</text>
</comment>
<evidence type="ECO:0000256" key="6">
    <source>
        <dbReference type="ARBA" id="ARBA00051639"/>
    </source>
</evidence>
<comment type="pathway">
    <text evidence="1 9">Metabolic intermediate biosynthesis; chorismate biosynthesis; chorismate from D-erythrose 4-phosphate and phosphoenolpyruvate: step 4/7.</text>
</comment>
<evidence type="ECO:0000256" key="3">
    <source>
        <dbReference type="ARBA" id="ARBA00022857"/>
    </source>
</evidence>
<evidence type="ECO:0000313" key="12">
    <source>
        <dbReference type="EMBL" id="HIZ07762.1"/>
    </source>
</evidence>
<dbReference type="GO" id="GO:0009423">
    <property type="term" value="P:chorismate biosynthetic process"/>
    <property type="evidence" value="ECO:0007669"/>
    <property type="project" value="UniProtKB-UniRule"/>
</dbReference>
<dbReference type="InterPro" id="IPR046346">
    <property type="entry name" value="Aminoacid_DH-like_N_sf"/>
</dbReference>
<evidence type="ECO:0000256" key="1">
    <source>
        <dbReference type="ARBA" id="ARBA00004871"/>
    </source>
</evidence>
<comment type="catalytic activity">
    <reaction evidence="6">
        <text>L-quinate + NAD(+) = 3-dehydroquinate + NADH + H(+)</text>
        <dbReference type="Rhea" id="RHEA:22364"/>
        <dbReference type="ChEBI" id="CHEBI:15378"/>
        <dbReference type="ChEBI" id="CHEBI:29751"/>
        <dbReference type="ChEBI" id="CHEBI:32364"/>
        <dbReference type="ChEBI" id="CHEBI:57540"/>
        <dbReference type="ChEBI" id="CHEBI:57945"/>
        <dbReference type="EC" id="1.1.1.24"/>
    </reaction>
</comment>
<evidence type="ECO:0000256" key="8">
    <source>
        <dbReference type="ARBA" id="ARBA00060613"/>
    </source>
</evidence>
<organism evidence="12 13">
    <name type="scientific">Candidatus Eubacterium avistercoris</name>
    <dbReference type="NCBI Taxonomy" id="2838567"/>
    <lineage>
        <taxon>Bacteria</taxon>
        <taxon>Bacillati</taxon>
        <taxon>Bacillota</taxon>
        <taxon>Clostridia</taxon>
        <taxon>Eubacteriales</taxon>
        <taxon>Eubacteriaceae</taxon>
        <taxon>Eubacterium</taxon>
    </lineage>
</organism>
<feature type="active site" description="Proton acceptor" evidence="9">
    <location>
        <position position="72"/>
    </location>
</feature>
<dbReference type="Gene3D" id="3.40.50.720">
    <property type="entry name" value="NAD(P)-binding Rossmann-like Domain"/>
    <property type="match status" value="1"/>
</dbReference>
<feature type="binding site" evidence="9">
    <location>
        <position position="264"/>
    </location>
    <ligand>
        <name>shikimate</name>
        <dbReference type="ChEBI" id="CHEBI:36208"/>
    </ligand>
</feature>
<feature type="binding site" evidence="9">
    <location>
        <position position="68"/>
    </location>
    <ligand>
        <name>shikimate</name>
        <dbReference type="ChEBI" id="CHEBI:36208"/>
    </ligand>
</feature>
<dbReference type="InterPro" id="IPR036291">
    <property type="entry name" value="NAD(P)-bd_dom_sf"/>
</dbReference>
<feature type="binding site" evidence="9">
    <location>
        <position position="257"/>
    </location>
    <ligand>
        <name>NADP(+)</name>
        <dbReference type="ChEBI" id="CHEBI:58349"/>
    </ligand>
</feature>
<evidence type="ECO:0000256" key="7">
    <source>
        <dbReference type="ARBA" id="ARBA00052329"/>
    </source>
</evidence>
<comment type="pathway">
    <text evidence="8">Aromatic compound metabolism; 3,4-dihydroxybenzoate biosynthesis; 3-dehydroquinate from D-quinate (NAD(+) route).</text>
</comment>
<dbReference type="GO" id="GO:0008652">
    <property type="term" value="P:amino acid biosynthetic process"/>
    <property type="evidence" value="ECO:0007669"/>
    <property type="project" value="UniProtKB-KW"/>
</dbReference>
<dbReference type="GO" id="GO:0019632">
    <property type="term" value="P:shikimate metabolic process"/>
    <property type="evidence" value="ECO:0007669"/>
    <property type="project" value="InterPro"/>
</dbReference>
<evidence type="ECO:0000256" key="5">
    <source>
        <dbReference type="ARBA" id="ARBA00023141"/>
    </source>
</evidence>
<dbReference type="GO" id="GO:0030266">
    <property type="term" value="F:quinate 3-dehydrogenase (NAD+) activity"/>
    <property type="evidence" value="ECO:0007669"/>
    <property type="project" value="UniProtKB-EC"/>
</dbReference>
<dbReference type="Gene3D" id="3.40.50.10860">
    <property type="entry name" value="Leucine Dehydrogenase, chain A, domain 1"/>
    <property type="match status" value="1"/>
</dbReference>
<feature type="binding site" evidence="9">
    <location>
        <position position="108"/>
    </location>
    <ligand>
        <name>shikimate</name>
        <dbReference type="ChEBI" id="CHEBI:36208"/>
    </ligand>
</feature>
<dbReference type="GO" id="GO:0004764">
    <property type="term" value="F:shikimate 3-dehydrogenase (NADP+) activity"/>
    <property type="evidence" value="ECO:0007669"/>
    <property type="project" value="UniProtKB-UniRule"/>
</dbReference>
<dbReference type="FunFam" id="3.40.50.720:FF:000086">
    <property type="entry name" value="Quinate/shikimate dehydrogenase"/>
    <property type="match status" value="1"/>
</dbReference>
<protein>
    <recommendedName>
        <fullName evidence="9">Shikimate dehydrogenase (NADP(+))</fullName>
        <shortName evidence="9">SDH</shortName>
        <ecNumber evidence="9">1.1.1.25</ecNumber>
    </recommendedName>
</protein>
<feature type="domain" description="SDH C-terminal" evidence="11">
    <location>
        <begin position="257"/>
        <end position="284"/>
    </location>
</feature>
<comment type="catalytic activity">
    <reaction evidence="9">
        <text>shikimate + NADP(+) = 3-dehydroshikimate + NADPH + H(+)</text>
        <dbReference type="Rhea" id="RHEA:17737"/>
        <dbReference type="ChEBI" id="CHEBI:15378"/>
        <dbReference type="ChEBI" id="CHEBI:16630"/>
        <dbReference type="ChEBI" id="CHEBI:36208"/>
        <dbReference type="ChEBI" id="CHEBI:57783"/>
        <dbReference type="ChEBI" id="CHEBI:58349"/>
        <dbReference type="EC" id="1.1.1.25"/>
    </reaction>
</comment>
<reference evidence="12" key="1">
    <citation type="journal article" date="2021" name="PeerJ">
        <title>Extensive microbial diversity within the chicken gut microbiome revealed by metagenomics and culture.</title>
        <authorList>
            <person name="Gilroy R."/>
            <person name="Ravi A."/>
            <person name="Getino M."/>
            <person name="Pursley I."/>
            <person name="Horton D.L."/>
            <person name="Alikhan N.F."/>
            <person name="Baker D."/>
            <person name="Gharbi K."/>
            <person name="Hall N."/>
            <person name="Watson M."/>
            <person name="Adriaenssens E.M."/>
            <person name="Foster-Nyarko E."/>
            <person name="Jarju S."/>
            <person name="Secka A."/>
            <person name="Antonio M."/>
            <person name="Oren A."/>
            <person name="Chaudhuri R.R."/>
            <person name="La Ragione R."/>
            <person name="Hildebrand F."/>
            <person name="Pallen M.J."/>
        </authorList>
    </citation>
    <scope>NUCLEOTIDE SEQUENCE</scope>
    <source>
        <strain evidence="12">CHK192-9172</strain>
    </source>
</reference>
<comment type="catalytic activity">
    <reaction evidence="7">
        <text>shikimate + NAD(+) = 3-dehydroshikimate + NADH + H(+)</text>
        <dbReference type="Rhea" id="RHEA:17741"/>
        <dbReference type="ChEBI" id="CHEBI:15378"/>
        <dbReference type="ChEBI" id="CHEBI:16630"/>
        <dbReference type="ChEBI" id="CHEBI:36208"/>
        <dbReference type="ChEBI" id="CHEBI:57540"/>
        <dbReference type="ChEBI" id="CHEBI:57945"/>
    </reaction>
</comment>
<feature type="domain" description="Shikimate dehydrogenase substrate binding N-terminal" evidence="10">
    <location>
        <begin position="13"/>
        <end position="95"/>
    </location>
</feature>
<keyword evidence="5 9" id="KW-0057">Aromatic amino acid biosynthesis</keyword>
<evidence type="ECO:0000313" key="13">
    <source>
        <dbReference type="Proteomes" id="UP000824024"/>
    </source>
</evidence>
<gene>
    <name evidence="9" type="primary">aroE</name>
    <name evidence="12" type="ORF">IAA08_07505</name>
</gene>
<feature type="binding site" evidence="9">
    <location>
        <begin position="132"/>
        <end position="136"/>
    </location>
    <ligand>
        <name>NADP(+)</name>
        <dbReference type="ChEBI" id="CHEBI:58349"/>
    </ligand>
</feature>
<evidence type="ECO:0000259" key="11">
    <source>
        <dbReference type="Pfam" id="PF18317"/>
    </source>
</evidence>
<keyword evidence="2 9" id="KW-0028">Amino-acid biosynthesis</keyword>
<dbReference type="NCBIfam" id="NF001319">
    <property type="entry name" value="PRK00258.3-3"/>
    <property type="match status" value="1"/>
</dbReference>
<dbReference type="InterPro" id="IPR041121">
    <property type="entry name" value="SDH_C"/>
</dbReference>
<dbReference type="PANTHER" id="PTHR21089">
    <property type="entry name" value="SHIKIMATE DEHYDROGENASE"/>
    <property type="match status" value="1"/>
</dbReference>
<name>A0A9D2D357_9FIRM</name>
<comment type="caution">
    <text evidence="12">The sequence shown here is derived from an EMBL/GenBank/DDBJ whole genome shotgun (WGS) entry which is preliminary data.</text>
</comment>
<dbReference type="GO" id="GO:0050661">
    <property type="term" value="F:NADP binding"/>
    <property type="evidence" value="ECO:0007669"/>
    <property type="project" value="InterPro"/>
</dbReference>
<feature type="binding site" evidence="9">
    <location>
        <begin position="21"/>
        <end position="23"/>
    </location>
    <ligand>
        <name>shikimate</name>
        <dbReference type="ChEBI" id="CHEBI:36208"/>
    </ligand>
</feature>
<dbReference type="GO" id="GO:0009073">
    <property type="term" value="P:aromatic amino acid family biosynthetic process"/>
    <property type="evidence" value="ECO:0007669"/>
    <property type="project" value="UniProtKB-KW"/>
</dbReference>
<dbReference type="NCBIfam" id="TIGR00507">
    <property type="entry name" value="aroE"/>
    <property type="match status" value="1"/>
</dbReference>
<dbReference type="EC" id="1.1.1.25" evidence="9"/>
<comment type="similarity">
    <text evidence="9">Belongs to the shikimate dehydrogenase family.</text>
</comment>